<dbReference type="EC" id="2.3.1.234" evidence="6"/>
<feature type="domain" description="Gcp-like" evidence="8">
    <location>
        <begin position="88"/>
        <end position="150"/>
    </location>
</feature>
<dbReference type="GO" id="GO:0005737">
    <property type="term" value="C:cytoplasm"/>
    <property type="evidence" value="ECO:0007669"/>
    <property type="project" value="UniProtKB-SubCell"/>
</dbReference>
<dbReference type="STRING" id="1798370.A2Z00_00635"/>
<keyword evidence="3 6" id="KW-0479">Metal-binding</keyword>
<dbReference type="SUPFAM" id="SSF53067">
    <property type="entry name" value="Actin-like ATPase domain"/>
    <property type="match status" value="2"/>
</dbReference>
<keyword evidence="6" id="KW-0963">Cytoplasm</keyword>
<evidence type="ECO:0000256" key="6">
    <source>
        <dbReference type="HAMAP-Rule" id="MF_01445"/>
    </source>
</evidence>
<feature type="binding site" evidence="6">
    <location>
        <begin position="179"/>
        <end position="183"/>
    </location>
    <ligand>
        <name>substrate</name>
    </ligand>
</feature>
<keyword evidence="1 6" id="KW-0808">Transferase</keyword>
<dbReference type="GO" id="GO:0061711">
    <property type="term" value="F:tRNA N(6)-L-threonylcarbamoyladenine synthase activity"/>
    <property type="evidence" value="ECO:0007669"/>
    <property type="project" value="UniProtKB-EC"/>
</dbReference>
<proteinExistence type="inferred from homology"/>
<dbReference type="PRINTS" id="PR00789">
    <property type="entry name" value="OSIALOPTASE"/>
</dbReference>
<comment type="function">
    <text evidence="6">Required for the formation of a threonylcarbamoyl group on adenosine at position 37 (t(6)A37) in tRNAs that read codons beginning with adenine. Is involved in the transfer of the threonylcarbamoyl moiety of threonylcarbamoyl-AMP (TC-AMP) to the N6 group of A37, together with TsaE and TsaB. TsaD likely plays a direct catalytic role in this reaction.</text>
</comment>
<feature type="domain" description="Gcp-like" evidence="8">
    <location>
        <begin position="23"/>
        <end position="64"/>
    </location>
</feature>
<feature type="binding site" evidence="6">
    <location>
        <position position="133"/>
    </location>
    <ligand>
        <name>Fe cation</name>
        <dbReference type="ChEBI" id="CHEBI:24875"/>
    </ligand>
</feature>
<dbReference type="InterPro" id="IPR000905">
    <property type="entry name" value="Gcp-like_dom"/>
</dbReference>
<dbReference type="InterPro" id="IPR043129">
    <property type="entry name" value="ATPase_NBD"/>
</dbReference>
<gene>
    <name evidence="6" type="primary">tsaD</name>
    <name evidence="9" type="ORF">A2Z00_00635</name>
</gene>
<feature type="binding site" evidence="6">
    <location>
        <position position="129"/>
    </location>
    <ligand>
        <name>Fe cation</name>
        <dbReference type="ChEBI" id="CHEBI:24875"/>
    </ligand>
</feature>
<dbReference type="InterPro" id="IPR022450">
    <property type="entry name" value="TsaD"/>
</dbReference>
<evidence type="ECO:0000313" key="9">
    <source>
        <dbReference type="EMBL" id="OGG11685.1"/>
    </source>
</evidence>
<comment type="caution">
    <text evidence="9">The sequence shown here is derived from an EMBL/GenBank/DDBJ whole genome shotgun (WGS) entry which is preliminary data.</text>
</comment>
<name>A0A1F5ZH73_9BACT</name>
<feature type="region of interest" description="Disordered" evidence="7">
    <location>
        <begin position="143"/>
        <end position="164"/>
    </location>
</feature>
<dbReference type="GO" id="GO:0002949">
    <property type="term" value="P:tRNA threonylcarbamoyladenosine modification"/>
    <property type="evidence" value="ECO:0007669"/>
    <property type="project" value="UniProtKB-UniRule"/>
</dbReference>
<dbReference type="PANTHER" id="PTHR11735:SF6">
    <property type="entry name" value="TRNA N6-ADENOSINE THREONYLCARBAMOYLTRANSFERASE, MITOCHONDRIAL"/>
    <property type="match status" value="1"/>
</dbReference>
<comment type="catalytic activity">
    <reaction evidence="5 6">
        <text>L-threonylcarbamoyladenylate + adenosine(37) in tRNA = N(6)-L-threonylcarbamoyladenosine(37) in tRNA + AMP + H(+)</text>
        <dbReference type="Rhea" id="RHEA:37059"/>
        <dbReference type="Rhea" id="RHEA-COMP:10162"/>
        <dbReference type="Rhea" id="RHEA-COMP:10163"/>
        <dbReference type="ChEBI" id="CHEBI:15378"/>
        <dbReference type="ChEBI" id="CHEBI:73682"/>
        <dbReference type="ChEBI" id="CHEBI:74411"/>
        <dbReference type="ChEBI" id="CHEBI:74418"/>
        <dbReference type="ChEBI" id="CHEBI:456215"/>
        <dbReference type="EC" id="2.3.1.234"/>
    </reaction>
</comment>
<dbReference type="Gene3D" id="3.30.420.40">
    <property type="match status" value="2"/>
</dbReference>
<evidence type="ECO:0000256" key="3">
    <source>
        <dbReference type="ARBA" id="ARBA00022723"/>
    </source>
</evidence>
<evidence type="ECO:0000256" key="4">
    <source>
        <dbReference type="ARBA" id="ARBA00023315"/>
    </source>
</evidence>
<feature type="binding site" evidence="6">
    <location>
        <position position="212"/>
    </location>
    <ligand>
        <name>substrate</name>
    </ligand>
</feature>
<evidence type="ECO:0000256" key="1">
    <source>
        <dbReference type="ARBA" id="ARBA00022679"/>
    </source>
</evidence>
<dbReference type="Pfam" id="PF00814">
    <property type="entry name" value="TsaD"/>
    <property type="match status" value="3"/>
</dbReference>
<evidence type="ECO:0000256" key="5">
    <source>
        <dbReference type="ARBA" id="ARBA00048117"/>
    </source>
</evidence>
<keyword evidence="4 6" id="KW-0012">Acyltransferase</keyword>
<accession>A0A1F5ZH73</accession>
<dbReference type="AlphaFoldDB" id="A0A1F5ZH73"/>
<protein>
    <recommendedName>
        <fullName evidence="6">tRNA N6-adenosine threonylcarbamoyltransferase</fullName>
        <ecNumber evidence="6">2.3.1.234</ecNumber>
    </recommendedName>
    <alternativeName>
        <fullName evidence="6">N6-L-threonylcarbamoyladenine synthase</fullName>
        <shortName evidence="6">t(6)A synthase</shortName>
    </alternativeName>
    <alternativeName>
        <fullName evidence="6">t(6)A37 threonylcarbamoyladenosine biosynthesis protein TsaD</fullName>
    </alternativeName>
    <alternativeName>
        <fullName evidence="6">tRNA threonylcarbamoyladenosine biosynthesis protein TsaD</fullName>
    </alternativeName>
</protein>
<keyword evidence="2 6" id="KW-0819">tRNA processing</keyword>
<feature type="domain" description="Gcp-like" evidence="8">
    <location>
        <begin position="170"/>
        <end position="358"/>
    </location>
</feature>
<evidence type="ECO:0000313" key="10">
    <source>
        <dbReference type="Proteomes" id="UP000177268"/>
    </source>
</evidence>
<dbReference type="EMBL" id="MFIZ01000019">
    <property type="protein sequence ID" value="OGG11685.1"/>
    <property type="molecule type" value="Genomic_DNA"/>
</dbReference>
<evidence type="ECO:0000256" key="2">
    <source>
        <dbReference type="ARBA" id="ARBA00022694"/>
    </source>
</evidence>
<comment type="subcellular location">
    <subcellularLocation>
        <location evidence="6">Cytoplasm</location>
    </subcellularLocation>
</comment>
<reference evidence="9 10" key="1">
    <citation type="journal article" date="2016" name="Nat. Commun.">
        <title>Thousands of microbial genomes shed light on interconnected biogeochemical processes in an aquifer system.</title>
        <authorList>
            <person name="Anantharaman K."/>
            <person name="Brown C.T."/>
            <person name="Hug L.A."/>
            <person name="Sharon I."/>
            <person name="Castelle C.J."/>
            <person name="Probst A.J."/>
            <person name="Thomas B.C."/>
            <person name="Singh A."/>
            <person name="Wilkins M.J."/>
            <person name="Karaoz U."/>
            <person name="Brodie E.L."/>
            <person name="Williams K.H."/>
            <person name="Hubbard S.S."/>
            <person name="Banfield J.F."/>
        </authorList>
    </citation>
    <scope>NUCLEOTIDE SEQUENCE [LARGE SCALE GENOMIC DNA]</scope>
</reference>
<feature type="binding site" evidence="6">
    <location>
        <position position="225"/>
    </location>
    <ligand>
        <name>substrate</name>
    </ligand>
</feature>
<evidence type="ECO:0000259" key="8">
    <source>
        <dbReference type="Pfam" id="PF00814"/>
    </source>
</evidence>
<comment type="similarity">
    <text evidence="6">Belongs to the KAE1 / TsaD family.</text>
</comment>
<organism evidence="9 10">
    <name type="scientific">Candidatus Gottesmanbacteria bacterium RBG_13_45_10</name>
    <dbReference type="NCBI Taxonomy" id="1798370"/>
    <lineage>
        <taxon>Bacteria</taxon>
        <taxon>Candidatus Gottesmaniibacteriota</taxon>
    </lineage>
</organism>
<dbReference type="GO" id="GO:0005506">
    <property type="term" value="F:iron ion binding"/>
    <property type="evidence" value="ECO:0007669"/>
    <property type="project" value="UniProtKB-UniRule"/>
</dbReference>
<dbReference type="Proteomes" id="UP000177268">
    <property type="component" value="Unassembled WGS sequence"/>
</dbReference>
<feature type="binding site" evidence="6">
    <location>
        <position position="322"/>
    </location>
    <ligand>
        <name>substrate</name>
    </ligand>
</feature>
<evidence type="ECO:0000256" key="7">
    <source>
        <dbReference type="SAM" id="MobiDB-lite"/>
    </source>
</evidence>
<comment type="cofactor">
    <cofactor evidence="6">
        <name>Fe(2+)</name>
        <dbReference type="ChEBI" id="CHEBI:29033"/>
    </cofactor>
    <text evidence="6">Binds 1 Fe(2+) ion per subunit.</text>
</comment>
<comment type="caution">
    <text evidence="6">Lacks conserved residue(s) required for the propagation of feature annotation.</text>
</comment>
<feature type="compositionally biased region" description="Basic and acidic residues" evidence="7">
    <location>
        <begin position="155"/>
        <end position="164"/>
    </location>
</feature>
<feature type="binding site" evidence="6">
    <location>
        <position position="352"/>
    </location>
    <ligand>
        <name>Fe cation</name>
        <dbReference type="ChEBI" id="CHEBI:24875"/>
    </ligand>
</feature>
<sequence length="385" mass="41888">MKILAIESSCDETAAAVVEDGTKILGMAVATSATMHEKYGGIVPEVAAREQLKCIIPVIKEALTISHNNSSSHDNKKNSSIIRIIELFDDIDAIAVTVGPGLIGSLLVGVETAKTIAYKTGKPIIPVNHVLAHMYANFLESSPKNSPRVLSANPERSRREVEGSRDNIKKIEFPAISLVVSGGHTELFLMTNEKELKWLGGTLDDAAGEAFDKTARLLGFGSKGGVAIQDAAQKVKSQKAKGKIFLPRPLMRDETLNFSFSGLKTAISRVWKSYPQHTESLVNALAYEVQESITDVLVAKTLRAAKLYSARSILISGGVAANLRLRDKFQSTMNDERLTMRFFVPPVSLCTDNAAYIAAYAFFRGKPVDWHEITAVPDLSVETVE</sequence>
<dbReference type="InterPro" id="IPR017861">
    <property type="entry name" value="KAE1/TsaD"/>
</dbReference>
<keyword evidence="6" id="KW-0408">Iron</keyword>
<dbReference type="PANTHER" id="PTHR11735">
    <property type="entry name" value="TRNA N6-ADENOSINE THREONYLCARBAMOYLTRANSFERASE"/>
    <property type="match status" value="1"/>
</dbReference>
<dbReference type="HAMAP" id="MF_01445">
    <property type="entry name" value="TsaD"/>
    <property type="match status" value="1"/>
</dbReference>